<keyword evidence="3" id="KW-1185">Reference proteome</keyword>
<feature type="transmembrane region" description="Helical" evidence="1">
    <location>
        <begin position="314"/>
        <end position="335"/>
    </location>
</feature>
<dbReference type="Pfam" id="PF09586">
    <property type="entry name" value="YfhO"/>
    <property type="match status" value="1"/>
</dbReference>
<dbReference type="Proteomes" id="UP001225034">
    <property type="component" value="Unassembled WGS sequence"/>
</dbReference>
<feature type="transmembrane region" description="Helical" evidence="1">
    <location>
        <begin position="401"/>
        <end position="419"/>
    </location>
</feature>
<feature type="transmembrane region" description="Helical" evidence="1">
    <location>
        <begin position="140"/>
        <end position="159"/>
    </location>
</feature>
<dbReference type="InterPro" id="IPR018580">
    <property type="entry name" value="Uncharacterised_YfhO"/>
</dbReference>
<reference evidence="2 3" key="1">
    <citation type="submission" date="2023-07" db="EMBL/GenBank/DDBJ databases">
        <title>Genomic Encyclopedia of Type Strains, Phase IV (KMG-IV): sequencing the most valuable type-strain genomes for metagenomic binning, comparative biology and taxonomic classification.</title>
        <authorList>
            <person name="Goeker M."/>
        </authorList>
    </citation>
    <scope>NUCLEOTIDE SEQUENCE [LARGE SCALE GENOMIC DNA]</scope>
    <source>
        <strain evidence="2 3">DSM 19154</strain>
    </source>
</reference>
<name>A0ABT9YKU0_9BACI</name>
<feature type="transmembrane region" description="Helical" evidence="1">
    <location>
        <begin position="284"/>
        <end position="307"/>
    </location>
</feature>
<sequence>MKRKSKFWLLLSISLAFAFLAHFFFLKELSNGRYMVGPNDGLAQMLPFKHFLYQQYTSGEWFYSHEFGLGSGTFAQLAYYFSTNMVFLVTVFFVWLMELLSIIGSPDILFWAQAGVFVSVFRMTLILMITTAVFRYFKLGFLPSLAGAMIYASSVMYYRHASFWEFFADAYLWIPLLVLGIEKIIREKQPMWFILALSLTLLTNFYFGYMSCLFVAIYVLLRWIIRFNEDKASIFEQVKLYIPAVVLSFAIGAISFIPAVYGFLNNYRPPFEDPIELLDIGDNILFTSRTFIIPALFISFLFIPTLFRHKTFRYFAVLSLLFVVMHYIPLAASVFNGFSAPQNRFEYMGSFAIGGAIAVALSKLAELPRKQMMLSALLTAILFSIVYGYDRWQDLSPLDYRDALVVLPIMLFAFIWVSWKRPIYGIGLLTISVAATQLLVSYHYQDKHLSQAGNLTNSNKEYIEEIYQPPEQTELIHSVLDQDEDPLARLEWVVGGRSGSNNTGMVQDFPSISSYSSVLNQHLLFFYYEDLEIDMKRESVSRYSGFGDRANLYSLLGGKYILFPKDEEIHAPYGFEPFEENEHYVVYRNENMLPFARTTSTVYSEEQLNDLPAITREHAMLDGVVLENPQSTTEISGSAENLIRDVDIEAVGGTYEDGVLTITDDRGGLDLHVPSAEAEGNGDFYLSFHLLNQSESARLFRLDVNDFTTDRKSRESIYRTGINDLTIRVPKEETLSIRMREGSYEIDEFSLYSENFTTLNQAVESANDHNIEVNINGSKMDFSVENATDTEYLTIPVPYEKGWTVKVNGETRSIEKANYSFMAVSLDNGENQIKFSYLPPFFRESAIATIAGLLLTSGWYFWRRKRTR</sequence>
<feature type="transmembrane region" description="Helical" evidence="1">
    <location>
        <begin position="7"/>
        <end position="26"/>
    </location>
</feature>
<dbReference type="PANTHER" id="PTHR38454">
    <property type="entry name" value="INTEGRAL MEMBRANE PROTEIN-RELATED"/>
    <property type="match status" value="1"/>
</dbReference>
<feature type="transmembrane region" description="Helical" evidence="1">
    <location>
        <begin position="191"/>
        <end position="220"/>
    </location>
</feature>
<gene>
    <name evidence="2" type="ORF">J2S05_003302</name>
</gene>
<protein>
    <submittedName>
        <fullName evidence="2">Membrane protein YfhO</fullName>
    </submittedName>
</protein>
<evidence type="ECO:0000313" key="2">
    <source>
        <dbReference type="EMBL" id="MDQ0208491.1"/>
    </source>
</evidence>
<feature type="transmembrane region" description="Helical" evidence="1">
    <location>
        <begin position="841"/>
        <end position="862"/>
    </location>
</feature>
<dbReference type="EMBL" id="JAUSUA010000005">
    <property type="protein sequence ID" value="MDQ0208491.1"/>
    <property type="molecule type" value="Genomic_DNA"/>
</dbReference>
<comment type="caution">
    <text evidence="2">The sequence shown here is derived from an EMBL/GenBank/DDBJ whole genome shotgun (WGS) entry which is preliminary data.</text>
</comment>
<evidence type="ECO:0000313" key="3">
    <source>
        <dbReference type="Proteomes" id="UP001225034"/>
    </source>
</evidence>
<keyword evidence="1" id="KW-0812">Transmembrane</keyword>
<feature type="transmembrane region" description="Helical" evidence="1">
    <location>
        <begin position="372"/>
        <end position="389"/>
    </location>
</feature>
<keyword evidence="1" id="KW-1133">Transmembrane helix</keyword>
<proteinExistence type="predicted"/>
<dbReference type="PANTHER" id="PTHR38454:SF1">
    <property type="entry name" value="INTEGRAL MEMBRANE PROTEIN"/>
    <property type="match status" value="1"/>
</dbReference>
<evidence type="ECO:0000256" key="1">
    <source>
        <dbReference type="SAM" id="Phobius"/>
    </source>
</evidence>
<feature type="transmembrane region" description="Helical" evidence="1">
    <location>
        <begin position="108"/>
        <end position="134"/>
    </location>
</feature>
<feature type="transmembrane region" description="Helical" evidence="1">
    <location>
        <begin position="77"/>
        <end position="96"/>
    </location>
</feature>
<accession>A0ABT9YKU0</accession>
<dbReference type="RefSeq" id="WP_306984578.1">
    <property type="nucleotide sequence ID" value="NZ_JAUSUA010000005.1"/>
</dbReference>
<feature type="transmembrane region" description="Helical" evidence="1">
    <location>
        <begin position="347"/>
        <end position="365"/>
    </location>
</feature>
<feature type="transmembrane region" description="Helical" evidence="1">
    <location>
        <begin position="166"/>
        <end position="185"/>
    </location>
</feature>
<feature type="transmembrane region" description="Helical" evidence="1">
    <location>
        <begin position="240"/>
        <end position="264"/>
    </location>
</feature>
<feature type="transmembrane region" description="Helical" evidence="1">
    <location>
        <begin position="426"/>
        <end position="444"/>
    </location>
</feature>
<organism evidence="2 3">
    <name type="scientific">Alkalicoccobacillus murimartini</name>
    <dbReference type="NCBI Taxonomy" id="171685"/>
    <lineage>
        <taxon>Bacteria</taxon>
        <taxon>Bacillati</taxon>
        <taxon>Bacillota</taxon>
        <taxon>Bacilli</taxon>
        <taxon>Bacillales</taxon>
        <taxon>Bacillaceae</taxon>
        <taxon>Alkalicoccobacillus</taxon>
    </lineage>
</organism>
<keyword evidence="1" id="KW-0472">Membrane</keyword>